<accession>A0A8T1V5C0</accession>
<sequence>LQTFAKECKLPLVTISDLIRYRSRTETLVERTSENPTNLVTPFGEFLSVEYKSLVQDEQTFHALVFGDVKNHSEVPVFLVEDDFEAGLEAQWAQQQIARHGYGVVIYVHGSSQLMQISGELMARQSIFGMAMQIVRDLNINSVCLLSMKESNFDPSGFGVDVVGSKRLTTST</sequence>
<reference evidence="1" key="1">
    <citation type="submission" date="2021-02" db="EMBL/GenBank/DDBJ databases">
        <authorList>
            <person name="Palmer J.M."/>
        </authorList>
    </citation>
    <scope>NUCLEOTIDE SEQUENCE</scope>
    <source>
        <strain evidence="1">SCRP23</strain>
    </source>
</reference>
<keyword evidence="2" id="KW-1185">Reference proteome</keyword>
<evidence type="ECO:0000313" key="2">
    <source>
        <dbReference type="Proteomes" id="UP000693981"/>
    </source>
</evidence>
<dbReference type="AlphaFoldDB" id="A0A8T1V5C0"/>
<dbReference type="OrthoDB" id="60371at2759"/>
<dbReference type="EMBL" id="JAGDFL010001612">
    <property type="protein sequence ID" value="KAG7375500.1"/>
    <property type="molecule type" value="Genomic_DNA"/>
</dbReference>
<gene>
    <name evidence="1" type="primary">RIB3_1</name>
    <name evidence="1" type="ORF">PHYBOEH_002455</name>
</gene>
<dbReference type="Proteomes" id="UP000693981">
    <property type="component" value="Unassembled WGS sequence"/>
</dbReference>
<evidence type="ECO:0000313" key="1">
    <source>
        <dbReference type="EMBL" id="KAG7375500.1"/>
    </source>
</evidence>
<comment type="caution">
    <text evidence="1">The sequence shown here is derived from an EMBL/GenBank/DDBJ whole genome shotgun (WGS) entry which is preliminary data.</text>
</comment>
<protein>
    <submittedName>
        <fullName evidence="1">3,4-dihydroxy 2-butanone 4-phosphate synthase</fullName>
    </submittedName>
</protein>
<organism evidence="1 2">
    <name type="scientific">Phytophthora boehmeriae</name>
    <dbReference type="NCBI Taxonomy" id="109152"/>
    <lineage>
        <taxon>Eukaryota</taxon>
        <taxon>Sar</taxon>
        <taxon>Stramenopiles</taxon>
        <taxon>Oomycota</taxon>
        <taxon>Peronosporomycetes</taxon>
        <taxon>Peronosporales</taxon>
        <taxon>Peronosporaceae</taxon>
        <taxon>Phytophthora</taxon>
    </lineage>
</organism>
<name>A0A8T1V5C0_9STRA</name>
<proteinExistence type="predicted"/>
<feature type="non-terminal residue" evidence="1">
    <location>
        <position position="1"/>
    </location>
</feature>